<feature type="domain" description="Luciferase-like" evidence="5">
    <location>
        <begin position="1"/>
        <end position="314"/>
    </location>
</feature>
<dbReference type="Gene3D" id="3.20.20.30">
    <property type="entry name" value="Luciferase-like domain"/>
    <property type="match status" value="1"/>
</dbReference>
<name>A0A941EXU6_9ACTN</name>
<evidence type="ECO:0000256" key="2">
    <source>
        <dbReference type="ARBA" id="ARBA00022643"/>
    </source>
</evidence>
<dbReference type="InterPro" id="IPR036661">
    <property type="entry name" value="Luciferase-like_sf"/>
</dbReference>
<evidence type="ECO:0000259" key="5">
    <source>
        <dbReference type="Pfam" id="PF00296"/>
    </source>
</evidence>
<gene>
    <name evidence="6" type="ORF">KDL01_39095</name>
</gene>
<evidence type="ECO:0000256" key="4">
    <source>
        <dbReference type="ARBA" id="ARBA00023033"/>
    </source>
</evidence>
<dbReference type="Pfam" id="PF00296">
    <property type="entry name" value="Bac_luciferase"/>
    <property type="match status" value="1"/>
</dbReference>
<dbReference type="InterPro" id="IPR011251">
    <property type="entry name" value="Luciferase-like_dom"/>
</dbReference>
<sequence length="350" mass="38752">MRFGYWMPIFGGWLRNVPDEGMSVQWPYIRDLASASERHGFDLALIAELNLNDIKGHRAPALDCWTLAPAVAAVTERLELMLAVRPNYHHPAATAKAISTLETIAPGRISLNVVSSWWKDEAAQYGAPFDVHDARYARTEEWLGLLGRLLREQSVTHQGALYQLEATEMEPKPQAAPRVYMGGESPRAKEVITSLGDSYVMHGDSPEVIGEKIAAMRALRERSGRPPLTFGMAGYVICRDTEAEAQAELARILDVRSSDEAYASYRDFVEGSQLESHVSLEEYSVSNRGLRAGFVGTPAQIAARIRAYEEVGLDLLLLQFSPQSDEMARFGRDVIAPWRAAEPPAAAQPK</sequence>
<evidence type="ECO:0000256" key="1">
    <source>
        <dbReference type="ARBA" id="ARBA00022630"/>
    </source>
</evidence>
<dbReference type="GO" id="GO:0008726">
    <property type="term" value="F:alkanesulfonate monooxygenase activity"/>
    <property type="evidence" value="ECO:0007669"/>
    <property type="project" value="TreeGrafter"/>
</dbReference>
<evidence type="ECO:0000256" key="3">
    <source>
        <dbReference type="ARBA" id="ARBA00023002"/>
    </source>
</evidence>
<dbReference type="EMBL" id="JAGSOG010000424">
    <property type="protein sequence ID" value="MBR7839333.1"/>
    <property type="molecule type" value="Genomic_DNA"/>
</dbReference>
<keyword evidence="7" id="KW-1185">Reference proteome</keyword>
<evidence type="ECO:0000313" key="7">
    <source>
        <dbReference type="Proteomes" id="UP000675781"/>
    </source>
</evidence>
<dbReference type="GO" id="GO:0046306">
    <property type="term" value="P:alkanesulfonate catabolic process"/>
    <property type="evidence" value="ECO:0007669"/>
    <property type="project" value="TreeGrafter"/>
</dbReference>
<proteinExistence type="predicted"/>
<keyword evidence="2" id="KW-0288">FMN</keyword>
<keyword evidence="3" id="KW-0560">Oxidoreductase</keyword>
<dbReference type="PANTHER" id="PTHR42847:SF4">
    <property type="entry name" value="ALKANESULFONATE MONOOXYGENASE-RELATED"/>
    <property type="match status" value="1"/>
</dbReference>
<dbReference type="SUPFAM" id="SSF51679">
    <property type="entry name" value="Bacterial luciferase-like"/>
    <property type="match status" value="1"/>
</dbReference>
<keyword evidence="4" id="KW-0503">Monooxygenase</keyword>
<reference evidence="6" key="1">
    <citation type="submission" date="2021-04" db="EMBL/GenBank/DDBJ databases">
        <title>Genome based classification of Actinospica acidithermotolerans sp. nov., an actinobacterium isolated from an Indonesian hot spring.</title>
        <authorList>
            <person name="Kusuma A.B."/>
            <person name="Putra K.E."/>
            <person name="Nafisah S."/>
            <person name="Loh J."/>
            <person name="Nouioui I."/>
            <person name="Goodfellow M."/>
        </authorList>
    </citation>
    <scope>NUCLEOTIDE SEQUENCE</scope>
    <source>
        <strain evidence="6">CSCA 57</strain>
    </source>
</reference>
<protein>
    <submittedName>
        <fullName evidence="6">LLM class flavin-dependent oxidoreductase</fullName>
    </submittedName>
</protein>
<dbReference type="Proteomes" id="UP000675781">
    <property type="component" value="Unassembled WGS sequence"/>
</dbReference>
<organism evidence="6 7">
    <name type="scientific">Actinospica durhamensis</name>
    <dbReference type="NCBI Taxonomy" id="1508375"/>
    <lineage>
        <taxon>Bacteria</taxon>
        <taxon>Bacillati</taxon>
        <taxon>Actinomycetota</taxon>
        <taxon>Actinomycetes</taxon>
        <taxon>Catenulisporales</taxon>
        <taxon>Actinospicaceae</taxon>
        <taxon>Actinospica</taxon>
    </lineage>
</organism>
<evidence type="ECO:0000313" key="6">
    <source>
        <dbReference type="EMBL" id="MBR7839333.1"/>
    </source>
</evidence>
<dbReference type="RefSeq" id="WP_212533771.1">
    <property type="nucleotide sequence ID" value="NZ_JAGSOG010000424.1"/>
</dbReference>
<accession>A0A941EXU6</accession>
<dbReference type="PANTHER" id="PTHR42847">
    <property type="entry name" value="ALKANESULFONATE MONOOXYGENASE"/>
    <property type="match status" value="1"/>
</dbReference>
<dbReference type="AlphaFoldDB" id="A0A941EXU6"/>
<comment type="caution">
    <text evidence="6">The sequence shown here is derived from an EMBL/GenBank/DDBJ whole genome shotgun (WGS) entry which is preliminary data.</text>
</comment>
<dbReference type="InterPro" id="IPR050172">
    <property type="entry name" value="SsuD_RutA_monooxygenase"/>
</dbReference>
<keyword evidence="1" id="KW-0285">Flavoprotein</keyword>